<dbReference type="HOGENOM" id="CLU_087255_0_0_14"/>
<comment type="subcellular location">
    <subcellularLocation>
        <location evidence="1">Membrane</location>
        <topology evidence="1">Multi-pass membrane protein</topology>
    </subcellularLocation>
</comment>
<feature type="transmembrane region" description="Helical" evidence="5">
    <location>
        <begin position="28"/>
        <end position="51"/>
    </location>
</feature>
<organism evidence="7 8">
    <name type="scientific">Spiroplasma culicicola AES-1</name>
    <dbReference type="NCBI Taxonomy" id="1276246"/>
    <lineage>
        <taxon>Bacteria</taxon>
        <taxon>Bacillati</taxon>
        <taxon>Mycoplasmatota</taxon>
        <taxon>Mollicutes</taxon>
        <taxon>Entomoplasmatales</taxon>
        <taxon>Spiroplasmataceae</taxon>
        <taxon>Spiroplasma</taxon>
    </lineage>
</organism>
<protein>
    <recommendedName>
        <fullName evidence="6">RDD domain-containing protein</fullName>
    </recommendedName>
</protein>
<evidence type="ECO:0000313" key="7">
    <source>
        <dbReference type="EMBL" id="AHI52451.1"/>
    </source>
</evidence>
<keyword evidence="8" id="KW-1185">Reference proteome</keyword>
<evidence type="ECO:0000313" key="8">
    <source>
        <dbReference type="Proteomes" id="UP000019267"/>
    </source>
</evidence>
<feature type="transmembrane region" description="Helical" evidence="5">
    <location>
        <begin position="57"/>
        <end position="79"/>
    </location>
</feature>
<keyword evidence="3 5" id="KW-1133">Transmembrane helix</keyword>
<evidence type="ECO:0000259" key="6">
    <source>
        <dbReference type="Pfam" id="PF06271"/>
    </source>
</evidence>
<evidence type="ECO:0000256" key="2">
    <source>
        <dbReference type="ARBA" id="ARBA00022692"/>
    </source>
</evidence>
<feature type="transmembrane region" description="Helical" evidence="5">
    <location>
        <begin position="111"/>
        <end position="135"/>
    </location>
</feature>
<evidence type="ECO:0000256" key="5">
    <source>
        <dbReference type="SAM" id="Phobius"/>
    </source>
</evidence>
<dbReference type="GO" id="GO:0016020">
    <property type="term" value="C:membrane"/>
    <property type="evidence" value="ECO:0007669"/>
    <property type="project" value="UniProtKB-SubCell"/>
</dbReference>
<name>W6A676_9MOLU</name>
<reference evidence="7 8" key="1">
    <citation type="journal article" date="2014" name="Genome Biol. Evol.">
        <title>Molecular evolution of the substrate utilization strategies and putative virulence factors in mosquito-associated Spiroplasma species.</title>
        <authorList>
            <person name="Chang T.H."/>
            <person name="Lo W.S."/>
            <person name="Ku C."/>
            <person name="Chen L.L."/>
            <person name="Kuo C.H."/>
        </authorList>
    </citation>
    <scope>NUCLEOTIDE SEQUENCE [LARGE SCALE GENOMIC DNA]</scope>
    <source>
        <strain evidence="7">AES-1</strain>
    </source>
</reference>
<sequence length="238" mass="27822">MSLDNNLGIYNTKTSSWMCEKPHLGRVFFARLIDVIIVSIPLVLVLVFYRASNLTSAIIVSSTNFVTLFLYFVVLANFFNGNSLGKLIMNLRLVKEEKQKIKFSEILRREIYYVFIPFFIQIIFQSLIVIVFYTLNKDNDGEETIGKSTIILLQNLSYLLYTCWFMYICITIWLQKNYQSAIDHKLKIFAVKINWNSKTQTEIKVVDQQKNNHVHLKDNKPGLVNLDLLELEDENDEE</sequence>
<evidence type="ECO:0000256" key="4">
    <source>
        <dbReference type="ARBA" id="ARBA00023136"/>
    </source>
</evidence>
<dbReference type="AlphaFoldDB" id="W6A676"/>
<dbReference type="OrthoDB" id="392036at2"/>
<proteinExistence type="predicted"/>
<dbReference type="eggNOG" id="COG1714">
    <property type="taxonomic scope" value="Bacteria"/>
</dbReference>
<evidence type="ECO:0000256" key="3">
    <source>
        <dbReference type="ARBA" id="ARBA00022989"/>
    </source>
</evidence>
<gene>
    <name evidence="7" type="ORF">SCULI_v1c01100</name>
</gene>
<feature type="transmembrane region" description="Helical" evidence="5">
    <location>
        <begin position="155"/>
        <end position="174"/>
    </location>
</feature>
<feature type="domain" description="RDD" evidence="6">
    <location>
        <begin position="23"/>
        <end position="134"/>
    </location>
</feature>
<keyword evidence="2 5" id="KW-0812">Transmembrane</keyword>
<dbReference type="Pfam" id="PF06271">
    <property type="entry name" value="RDD"/>
    <property type="match status" value="1"/>
</dbReference>
<keyword evidence="4 5" id="KW-0472">Membrane</keyword>
<accession>W6A676</accession>
<dbReference type="InterPro" id="IPR010432">
    <property type="entry name" value="RDD"/>
</dbReference>
<dbReference type="STRING" id="1276246.SCULI_v1c01100"/>
<dbReference type="RefSeq" id="WP_025362696.1">
    <property type="nucleotide sequence ID" value="NZ_CP006681.1"/>
</dbReference>
<dbReference type="Proteomes" id="UP000019267">
    <property type="component" value="Chromosome"/>
</dbReference>
<dbReference type="KEGG" id="scq:SCULI_v1c01100"/>
<dbReference type="PATRIC" id="fig|1276246.3.peg.109"/>
<dbReference type="EMBL" id="CP006681">
    <property type="protein sequence ID" value="AHI52451.1"/>
    <property type="molecule type" value="Genomic_DNA"/>
</dbReference>
<evidence type="ECO:0000256" key="1">
    <source>
        <dbReference type="ARBA" id="ARBA00004141"/>
    </source>
</evidence>